<evidence type="ECO:0000256" key="5">
    <source>
        <dbReference type="PROSITE-ProRule" id="PRU00146"/>
    </source>
</evidence>
<evidence type="ECO:0000313" key="8">
    <source>
        <dbReference type="EMBL" id="ABN66815.2"/>
    </source>
</evidence>
<dbReference type="PROSITE" id="PS50016">
    <property type="entry name" value="ZF_PHD_2"/>
    <property type="match status" value="1"/>
</dbReference>
<dbReference type="InterPro" id="IPR019786">
    <property type="entry name" value="Zinc_finger_PHD-type_CS"/>
</dbReference>
<dbReference type="InterPro" id="IPR013083">
    <property type="entry name" value="Znf_RING/FYVE/PHD"/>
</dbReference>
<dbReference type="eggNOG" id="KOG1634">
    <property type="taxonomic scope" value="Eukaryota"/>
</dbReference>
<keyword evidence="2 5" id="KW-0863">Zinc-finger</keyword>
<dbReference type="InterPro" id="IPR011011">
    <property type="entry name" value="Znf_FYVE_PHD"/>
</dbReference>
<feature type="compositionally biased region" description="Polar residues" evidence="6">
    <location>
        <begin position="546"/>
        <end position="555"/>
    </location>
</feature>
<protein>
    <recommendedName>
        <fullName evidence="7">PHD-type domain-containing protein</fullName>
    </recommendedName>
</protein>
<evidence type="ECO:0000256" key="4">
    <source>
        <dbReference type="ARBA" id="ARBA00022853"/>
    </source>
</evidence>
<dbReference type="GO" id="GO:0006325">
    <property type="term" value="P:chromatin organization"/>
    <property type="evidence" value="ECO:0007669"/>
    <property type="project" value="UniProtKB-KW"/>
</dbReference>
<dbReference type="InterPro" id="IPR012921">
    <property type="entry name" value="SPOC_C"/>
</dbReference>
<dbReference type="GO" id="GO:0006355">
    <property type="term" value="P:regulation of DNA-templated transcription"/>
    <property type="evidence" value="ECO:0007669"/>
    <property type="project" value="TreeGrafter"/>
</dbReference>
<dbReference type="KEGG" id="pic:PICST_47023"/>
<feature type="region of interest" description="Disordered" evidence="6">
    <location>
        <begin position="1"/>
        <end position="25"/>
    </location>
</feature>
<dbReference type="PANTHER" id="PTHR46462:SF3">
    <property type="entry name" value="UPSET, ISOFORM A"/>
    <property type="match status" value="1"/>
</dbReference>
<evidence type="ECO:0000256" key="3">
    <source>
        <dbReference type="ARBA" id="ARBA00022833"/>
    </source>
</evidence>
<feature type="compositionally biased region" description="Acidic residues" evidence="6">
    <location>
        <begin position="318"/>
        <end position="334"/>
    </location>
</feature>
<dbReference type="GO" id="GO:0008270">
    <property type="term" value="F:zinc ion binding"/>
    <property type="evidence" value="ECO:0007669"/>
    <property type="project" value="UniProtKB-KW"/>
</dbReference>
<dbReference type="PANTHER" id="PTHR46462">
    <property type="entry name" value="UPSET, ISOFORM A"/>
    <property type="match status" value="1"/>
</dbReference>
<evidence type="ECO:0000256" key="1">
    <source>
        <dbReference type="ARBA" id="ARBA00022723"/>
    </source>
</evidence>
<keyword evidence="3" id="KW-0862">Zinc</keyword>
<feature type="region of interest" description="Disordered" evidence="6">
    <location>
        <begin position="541"/>
        <end position="560"/>
    </location>
</feature>
<sequence>MPGERRSGRTNKGQHTKRYLDEFEDNAVSIDGTRTKKSRLSNEYENDSHNEEGVVRCNPCGTNQDNYDEEHDKGGTFIQCDECNTWQHAKCMGFKKANIPDLYNCDVCDPSLQEPEPVSKPKPVEELSMKDVLKDDHRVSIGKAFYNYFRKSFPADYNITEEEKDKKATRWALEIEDIIFRTYSGKQYISEGRRILFLLKKYFMKDIIAGTITLSDVVNKTPKEINQDIERIEAENRGNIKNIILTENDHSDIIRRTHKGDIVRENENDEPSYLEESIATRKVDHRIFSADDAPKPRIISDENKFHSYQNLNPRFFDDNDEDEDEVEPVEEEANETSNQQRRTSTERNSSSESSDLEHVTEPIEDELLPILGVESKSPKVGPSVWSGSIEFPDFASFKASANFYSSSNEESRDTSINACYDLMTQNTYSILGRLDRVTADKYLNKIISSRDLYLVEIKSTSDTETEFQKLYQYLLIENKVGVLSGRPEFVKDSYIMPIDFRDSRLPFYLEEHKRDMRIGLFVLFVVKRGYTPVSDAAIAPTHTHSHNVSRNNSISRPEESASTKLGAIMSQLGGGSSYQYV</sequence>
<dbReference type="EMBL" id="CP000499">
    <property type="protein sequence ID" value="ABN66815.2"/>
    <property type="molecule type" value="Genomic_DNA"/>
</dbReference>
<keyword evidence="4" id="KW-0156">Chromatin regulator</keyword>
<feature type="domain" description="PHD-type" evidence="7">
    <location>
        <begin position="54"/>
        <end position="111"/>
    </location>
</feature>
<dbReference type="RefSeq" id="XP_001384844.2">
    <property type="nucleotide sequence ID" value="XM_001384807.1"/>
</dbReference>
<dbReference type="HOGENOM" id="CLU_024990_0_0_1"/>
<dbReference type="CDD" id="cd21542">
    <property type="entry name" value="SPOC_Bye1p-like"/>
    <property type="match status" value="1"/>
</dbReference>
<accession>A3LVP5</accession>
<dbReference type="GO" id="GO:0070210">
    <property type="term" value="C:Rpd3L-Expanded complex"/>
    <property type="evidence" value="ECO:0007669"/>
    <property type="project" value="TreeGrafter"/>
</dbReference>
<dbReference type="InParanoid" id="A3LVP5"/>
<keyword evidence="1" id="KW-0479">Metal-binding</keyword>
<evidence type="ECO:0000256" key="2">
    <source>
        <dbReference type="ARBA" id="ARBA00022771"/>
    </source>
</evidence>
<gene>
    <name evidence="8" type="ORF">PICST_47023</name>
</gene>
<dbReference type="InterPro" id="IPR001965">
    <property type="entry name" value="Znf_PHD"/>
</dbReference>
<dbReference type="Pfam" id="PF07744">
    <property type="entry name" value="SPOC"/>
    <property type="match status" value="1"/>
</dbReference>
<dbReference type="OMA" id="RTHKGDI"/>
<feature type="region of interest" description="Disordered" evidence="6">
    <location>
        <begin position="309"/>
        <end position="361"/>
    </location>
</feature>
<dbReference type="SMART" id="SM00249">
    <property type="entry name" value="PHD"/>
    <property type="match status" value="1"/>
</dbReference>
<dbReference type="AlphaFoldDB" id="A3LVP5"/>
<dbReference type="GO" id="GO:0034967">
    <property type="term" value="C:Set3 complex"/>
    <property type="evidence" value="ECO:0007669"/>
    <property type="project" value="TreeGrafter"/>
</dbReference>
<dbReference type="InterPro" id="IPR019787">
    <property type="entry name" value="Znf_PHD-finger"/>
</dbReference>
<proteinExistence type="predicted"/>
<dbReference type="Gene3D" id="3.30.40.10">
    <property type="entry name" value="Zinc/RING finger domain, C3HC4 (zinc finger)"/>
    <property type="match status" value="1"/>
</dbReference>
<evidence type="ECO:0000256" key="6">
    <source>
        <dbReference type="SAM" id="MobiDB-lite"/>
    </source>
</evidence>
<feature type="compositionally biased region" description="Basic residues" evidence="6">
    <location>
        <begin position="8"/>
        <end position="17"/>
    </location>
</feature>
<dbReference type="OrthoDB" id="79252at2759"/>
<dbReference type="SUPFAM" id="SSF57903">
    <property type="entry name" value="FYVE/PHD zinc finger"/>
    <property type="match status" value="1"/>
</dbReference>
<organism evidence="8 9">
    <name type="scientific">Scheffersomyces stipitis (strain ATCC 58785 / CBS 6054 / NBRC 10063 / NRRL Y-11545)</name>
    <name type="common">Yeast</name>
    <name type="synonym">Pichia stipitis</name>
    <dbReference type="NCBI Taxonomy" id="322104"/>
    <lineage>
        <taxon>Eukaryota</taxon>
        <taxon>Fungi</taxon>
        <taxon>Dikarya</taxon>
        <taxon>Ascomycota</taxon>
        <taxon>Saccharomycotina</taxon>
        <taxon>Pichiomycetes</taxon>
        <taxon>Debaryomycetaceae</taxon>
        <taxon>Scheffersomyces</taxon>
    </lineage>
</organism>
<name>A3LVP5_PICST</name>
<reference evidence="8 9" key="1">
    <citation type="journal article" date="2007" name="Nat. Biotechnol.">
        <title>Genome sequence of the lignocellulose-bioconverting and xylose-fermenting yeast Pichia stipitis.</title>
        <authorList>
            <person name="Jeffries T.W."/>
            <person name="Grigoriev I.V."/>
            <person name="Grimwood J."/>
            <person name="Laplaza J.M."/>
            <person name="Aerts A."/>
            <person name="Salamov A."/>
            <person name="Schmutz J."/>
            <person name="Lindquist E."/>
            <person name="Dehal P."/>
            <person name="Shapiro H."/>
            <person name="Jin Y.S."/>
            <person name="Passoth V."/>
            <person name="Richardson P.M."/>
        </authorList>
    </citation>
    <scope>NUCLEOTIDE SEQUENCE [LARGE SCALE GENOMIC DNA]</scope>
    <source>
        <strain evidence="9">ATCC 58785 / CBS 6054 / NBRC 10063 / NRRL Y-11545</strain>
    </source>
</reference>
<dbReference type="Pfam" id="PF20826">
    <property type="entry name" value="PHD_5"/>
    <property type="match status" value="1"/>
</dbReference>
<dbReference type="GeneID" id="4839236"/>
<dbReference type="Proteomes" id="UP000002258">
    <property type="component" value="Chromosome 5"/>
</dbReference>
<evidence type="ECO:0000259" key="7">
    <source>
        <dbReference type="PROSITE" id="PS50016"/>
    </source>
</evidence>
<dbReference type="PROSITE" id="PS01359">
    <property type="entry name" value="ZF_PHD_1"/>
    <property type="match status" value="1"/>
</dbReference>
<evidence type="ECO:0000313" key="9">
    <source>
        <dbReference type="Proteomes" id="UP000002258"/>
    </source>
</evidence>
<keyword evidence="9" id="KW-1185">Reference proteome</keyword>
<dbReference type="STRING" id="322104.A3LVP5"/>